<evidence type="ECO:0000256" key="2">
    <source>
        <dbReference type="SAM" id="MobiDB-lite"/>
    </source>
</evidence>
<dbReference type="GO" id="GO:0005975">
    <property type="term" value="P:carbohydrate metabolic process"/>
    <property type="evidence" value="ECO:0007669"/>
    <property type="project" value="TreeGrafter"/>
</dbReference>
<comment type="caution">
    <text evidence="5">The sequence shown here is derived from an EMBL/GenBank/DDBJ whole genome shotgun (WGS) entry which is preliminary data.</text>
</comment>
<name>A6DFP9_9BACT</name>
<feature type="chain" id="PRO_5002691061" evidence="3">
    <location>
        <begin position="24"/>
        <end position="516"/>
    </location>
</feature>
<feature type="region of interest" description="Disordered" evidence="2">
    <location>
        <begin position="244"/>
        <end position="271"/>
    </location>
</feature>
<gene>
    <name evidence="5" type="ORF">LNTAR_17803</name>
</gene>
<evidence type="ECO:0000256" key="1">
    <source>
        <dbReference type="ARBA" id="ARBA00022801"/>
    </source>
</evidence>
<feature type="compositionally biased region" description="Basic residues" evidence="2">
    <location>
        <begin position="256"/>
        <end position="265"/>
    </location>
</feature>
<keyword evidence="1" id="KW-0378">Hydrolase</keyword>
<dbReference type="GO" id="GO:0001681">
    <property type="term" value="F:sialate O-acetylesterase activity"/>
    <property type="evidence" value="ECO:0007669"/>
    <property type="project" value="InterPro"/>
</dbReference>
<dbReference type="PANTHER" id="PTHR22901:SF0">
    <property type="entry name" value="SIALATE O-ACETYLESTERASE"/>
    <property type="match status" value="1"/>
</dbReference>
<dbReference type="RefSeq" id="WP_007276748.1">
    <property type="nucleotide sequence ID" value="NZ_ABCK01000001.1"/>
</dbReference>
<dbReference type="InterPro" id="IPR005181">
    <property type="entry name" value="SASA"/>
</dbReference>
<feature type="compositionally biased region" description="Basic and acidic residues" evidence="2">
    <location>
        <begin position="244"/>
        <end position="255"/>
    </location>
</feature>
<protein>
    <submittedName>
        <fullName evidence="5">Sialic acid-specific 9-O-acetylesterase</fullName>
    </submittedName>
</protein>
<accession>A6DFP9</accession>
<dbReference type="Pfam" id="PF03629">
    <property type="entry name" value="SASA"/>
    <property type="match status" value="2"/>
</dbReference>
<dbReference type="STRING" id="313628.LNTAR_17803"/>
<feature type="domain" description="Sialate O-acetylesterase" evidence="4">
    <location>
        <begin position="279"/>
        <end position="401"/>
    </location>
</feature>
<dbReference type="InterPro" id="IPR036514">
    <property type="entry name" value="SGNH_hydro_sf"/>
</dbReference>
<dbReference type="SUPFAM" id="SSF52266">
    <property type="entry name" value="SGNH hydrolase"/>
    <property type="match status" value="1"/>
</dbReference>
<evidence type="ECO:0000313" key="6">
    <source>
        <dbReference type="Proteomes" id="UP000004947"/>
    </source>
</evidence>
<organism evidence="5 6">
    <name type="scientific">Lentisphaera araneosa HTCC2155</name>
    <dbReference type="NCBI Taxonomy" id="313628"/>
    <lineage>
        <taxon>Bacteria</taxon>
        <taxon>Pseudomonadati</taxon>
        <taxon>Lentisphaerota</taxon>
        <taxon>Lentisphaeria</taxon>
        <taxon>Lentisphaerales</taxon>
        <taxon>Lentisphaeraceae</taxon>
        <taxon>Lentisphaera</taxon>
    </lineage>
</organism>
<dbReference type="eggNOG" id="COG2755">
    <property type="taxonomic scope" value="Bacteria"/>
</dbReference>
<evidence type="ECO:0000313" key="5">
    <source>
        <dbReference type="EMBL" id="EDM29629.1"/>
    </source>
</evidence>
<dbReference type="Proteomes" id="UP000004947">
    <property type="component" value="Unassembled WGS sequence"/>
</dbReference>
<evidence type="ECO:0000256" key="3">
    <source>
        <dbReference type="SAM" id="SignalP"/>
    </source>
</evidence>
<dbReference type="Gene3D" id="3.40.50.1110">
    <property type="entry name" value="SGNH hydrolase"/>
    <property type="match status" value="1"/>
</dbReference>
<reference evidence="5 6" key="1">
    <citation type="journal article" date="2010" name="J. Bacteriol.">
        <title>Genome sequence of Lentisphaera araneosa HTCC2155T, the type species of the order Lentisphaerales in the phylum Lentisphaerae.</title>
        <authorList>
            <person name="Thrash J.C."/>
            <person name="Cho J.C."/>
            <person name="Vergin K.L."/>
            <person name="Morris R.M."/>
            <person name="Giovannoni S.J."/>
        </authorList>
    </citation>
    <scope>NUCLEOTIDE SEQUENCE [LARGE SCALE GENOMIC DNA]</scope>
    <source>
        <strain evidence="5 6">HTCC2155</strain>
    </source>
</reference>
<feature type="signal peptide" evidence="3">
    <location>
        <begin position="1"/>
        <end position="23"/>
    </location>
</feature>
<proteinExistence type="predicted"/>
<keyword evidence="3" id="KW-0732">Signal</keyword>
<dbReference type="InterPro" id="IPR039329">
    <property type="entry name" value="SIAE"/>
</dbReference>
<sequence>MKYKSLFQIFISIALLLPLSIFADVQAASLFTDNMVIQRDVQANIWGLADPGEEVNVKASWGESSKTKAGANGKWFLKLQTPGAGGPHSIEFKAKNTISLNNVMSGDVWLCSGQSNMEWALRGTNGSSEKANYPQIRLFRVKTNPSPEVQTETDASWTACTQKSARDFSGTAYFFGKTLHEELNVPIGLIQSAVGGTCIEAWTEKEQQLSDPMSVHRIKLGDKAIEGFDSAVAKKENQKLQSDYQEKLASWEKGGKNGKRPRPPRLKTNPLYSTNYPGNLYNGMIKPLLPFSIKGAIWYQGEANSRPGQASDYHNDLKRLISTWRKDWGQGDFPFYFVQLPNFGERTTEPIQEHPWVTIREQFLKTAQSLENTGMAITIDIGEAKNLHPRNKRDVGKRLAMVALGKSYNKKDQVWTGPLIKTCRFEGEKAIIIFDTGNSPLAIRGEGKLQGFAVQLKGGEVLHANAEIKGHDTLVVSVPRARKIEKVYYAWKANPEGANLINEAGLPASPFRYSKK</sequence>
<evidence type="ECO:0000259" key="4">
    <source>
        <dbReference type="Pfam" id="PF03629"/>
    </source>
</evidence>
<dbReference type="AlphaFoldDB" id="A6DFP9"/>
<feature type="domain" description="Sialate O-acetylesterase" evidence="4">
    <location>
        <begin position="106"/>
        <end position="213"/>
    </location>
</feature>
<dbReference type="EMBL" id="ABCK01000001">
    <property type="protein sequence ID" value="EDM29629.1"/>
    <property type="molecule type" value="Genomic_DNA"/>
</dbReference>
<keyword evidence="6" id="KW-1185">Reference proteome</keyword>
<dbReference type="OrthoDB" id="9816001at2"/>
<dbReference type="PANTHER" id="PTHR22901">
    <property type="entry name" value="SIALATE O-ACETYLESTERASE"/>
    <property type="match status" value="1"/>
</dbReference>